<evidence type="ECO:0000313" key="2">
    <source>
        <dbReference type="EnsemblProtists" id="EOD34778"/>
    </source>
</evidence>
<dbReference type="Proteomes" id="UP000013827">
    <property type="component" value="Unassembled WGS sequence"/>
</dbReference>
<feature type="transmembrane region" description="Helical" evidence="1">
    <location>
        <begin position="360"/>
        <end position="386"/>
    </location>
</feature>
<dbReference type="EnsemblProtists" id="EOD34778">
    <property type="protein sequence ID" value="EOD34778"/>
    <property type="gene ID" value="EMIHUDRAFT_228319"/>
</dbReference>
<feature type="transmembrane region" description="Helical" evidence="1">
    <location>
        <begin position="72"/>
        <end position="91"/>
    </location>
</feature>
<feature type="transmembrane region" description="Helical" evidence="1">
    <location>
        <begin position="326"/>
        <end position="348"/>
    </location>
</feature>
<evidence type="ECO:0000313" key="3">
    <source>
        <dbReference type="Proteomes" id="UP000013827"/>
    </source>
</evidence>
<keyword evidence="3" id="KW-1185">Reference proteome</keyword>
<evidence type="ECO:0008006" key="4">
    <source>
        <dbReference type="Google" id="ProtNLM"/>
    </source>
</evidence>
<feature type="transmembrane region" description="Helical" evidence="1">
    <location>
        <begin position="227"/>
        <end position="244"/>
    </location>
</feature>
<keyword evidence="1" id="KW-0812">Transmembrane</keyword>
<feature type="transmembrane region" description="Helical" evidence="1">
    <location>
        <begin position="174"/>
        <end position="194"/>
    </location>
</feature>
<dbReference type="GeneID" id="17280049"/>
<sequence length="395" mass="43239">MPGAMAETKSHTGVAVEVKPLDYFEKITKTPDSALRAEWPVGPWPAPWFRGLHSWSMWFATEPGVSPMMAMYAPWVSVVMGLLEVFIMCCLTTEITMPVCTSYKGHGDCQIGMFCEVADRASHTVGGLCLDCKYSREGEHMNGDPLSAALAASAAIQCANDDPDSCDALNDRRVTIAAFIVGLVYLFIFPQSILKQMDQTANEELMFNYRVKKNEAALGWRASYGKLAYIFFDTVAFLTFASILKIDQFFLYLFVHGRSFDDAAFKADLAEARKQAPFNGLSLAFLGRRFFGLGAIIYICIYTFDTHNVTEAIMGTTECNKVLDGMMYGALVLVALHGGTAVFAKPLLEDSALPKTAGTFAFLSVKAVIGVVMGGGIFLAMVQLAMALSKEVMYV</sequence>
<reference evidence="3" key="1">
    <citation type="journal article" date="2013" name="Nature">
        <title>Pan genome of the phytoplankton Emiliania underpins its global distribution.</title>
        <authorList>
            <person name="Read B.A."/>
            <person name="Kegel J."/>
            <person name="Klute M.J."/>
            <person name="Kuo A."/>
            <person name="Lefebvre S.C."/>
            <person name="Maumus F."/>
            <person name="Mayer C."/>
            <person name="Miller J."/>
            <person name="Monier A."/>
            <person name="Salamov A."/>
            <person name="Young J."/>
            <person name="Aguilar M."/>
            <person name="Claverie J.M."/>
            <person name="Frickenhaus S."/>
            <person name="Gonzalez K."/>
            <person name="Herman E.K."/>
            <person name="Lin Y.C."/>
            <person name="Napier J."/>
            <person name="Ogata H."/>
            <person name="Sarno A.F."/>
            <person name="Shmutz J."/>
            <person name="Schroeder D."/>
            <person name="de Vargas C."/>
            <person name="Verret F."/>
            <person name="von Dassow P."/>
            <person name="Valentin K."/>
            <person name="Van de Peer Y."/>
            <person name="Wheeler G."/>
            <person name="Dacks J.B."/>
            <person name="Delwiche C.F."/>
            <person name="Dyhrman S.T."/>
            <person name="Glockner G."/>
            <person name="John U."/>
            <person name="Richards T."/>
            <person name="Worden A.Z."/>
            <person name="Zhang X."/>
            <person name="Grigoriev I.V."/>
            <person name="Allen A.E."/>
            <person name="Bidle K."/>
            <person name="Borodovsky M."/>
            <person name="Bowler C."/>
            <person name="Brownlee C."/>
            <person name="Cock J.M."/>
            <person name="Elias M."/>
            <person name="Gladyshev V.N."/>
            <person name="Groth M."/>
            <person name="Guda C."/>
            <person name="Hadaegh A."/>
            <person name="Iglesias-Rodriguez M.D."/>
            <person name="Jenkins J."/>
            <person name="Jones B.M."/>
            <person name="Lawson T."/>
            <person name="Leese F."/>
            <person name="Lindquist E."/>
            <person name="Lobanov A."/>
            <person name="Lomsadze A."/>
            <person name="Malik S.B."/>
            <person name="Marsh M.E."/>
            <person name="Mackinder L."/>
            <person name="Mock T."/>
            <person name="Mueller-Roeber B."/>
            <person name="Pagarete A."/>
            <person name="Parker M."/>
            <person name="Probert I."/>
            <person name="Quesneville H."/>
            <person name="Raines C."/>
            <person name="Rensing S.A."/>
            <person name="Riano-Pachon D.M."/>
            <person name="Richier S."/>
            <person name="Rokitta S."/>
            <person name="Shiraiwa Y."/>
            <person name="Soanes D.M."/>
            <person name="van der Giezen M."/>
            <person name="Wahlund T.M."/>
            <person name="Williams B."/>
            <person name="Wilson W."/>
            <person name="Wolfe G."/>
            <person name="Wurch L.L."/>
        </authorList>
    </citation>
    <scope>NUCLEOTIDE SEQUENCE</scope>
</reference>
<protein>
    <recommendedName>
        <fullName evidence="4">Amino acid transporter transmembrane domain-containing protein</fullName>
    </recommendedName>
</protein>
<dbReference type="HOGENOM" id="CLU_699152_0_0_1"/>
<keyword evidence="1" id="KW-0472">Membrane</keyword>
<dbReference type="RefSeq" id="XP_005787207.1">
    <property type="nucleotide sequence ID" value="XM_005787150.1"/>
</dbReference>
<organism evidence="2 3">
    <name type="scientific">Emiliania huxleyi (strain CCMP1516)</name>
    <dbReference type="NCBI Taxonomy" id="280463"/>
    <lineage>
        <taxon>Eukaryota</taxon>
        <taxon>Haptista</taxon>
        <taxon>Haptophyta</taxon>
        <taxon>Prymnesiophyceae</taxon>
        <taxon>Isochrysidales</taxon>
        <taxon>Noelaerhabdaceae</taxon>
        <taxon>Emiliania</taxon>
    </lineage>
</organism>
<dbReference type="KEGG" id="ehx:EMIHUDRAFT_228319"/>
<proteinExistence type="predicted"/>
<dbReference type="AlphaFoldDB" id="A0A0D3KG93"/>
<keyword evidence="1" id="KW-1133">Transmembrane helix</keyword>
<accession>A0A0D3KG93</accession>
<feature type="transmembrane region" description="Helical" evidence="1">
    <location>
        <begin position="283"/>
        <end position="304"/>
    </location>
</feature>
<name>A0A0D3KG93_EMIH1</name>
<reference evidence="2" key="2">
    <citation type="submission" date="2024-10" db="UniProtKB">
        <authorList>
            <consortium name="EnsemblProtists"/>
        </authorList>
    </citation>
    <scope>IDENTIFICATION</scope>
</reference>
<dbReference type="PaxDb" id="2903-EOD34778"/>
<evidence type="ECO:0000256" key="1">
    <source>
        <dbReference type="SAM" id="Phobius"/>
    </source>
</evidence>